<comment type="caution">
    <text evidence="1">The sequence shown here is derived from an EMBL/GenBank/DDBJ whole genome shotgun (WGS) entry which is preliminary data.</text>
</comment>
<protein>
    <submittedName>
        <fullName evidence="1">Uncharacterized protein</fullName>
    </submittedName>
</protein>
<gene>
    <name evidence="1" type="ORF">DV515_00008000</name>
</gene>
<accession>A0A3L8SFZ3</accession>
<sequence length="149" mass="16050">MAKDWEQGLLREVLSPCNSPELCLSKQRIIQQERGEAGESCSSGPPPSCEVLLAGPAQQHWLQGRFPALPASWEEAALLPATPHQGQRGKCGCPGVDPEEELSLVALMWSCAVWALLATRTRVNPQDVPACSMTRLVLDLGLVAEAGRP</sequence>
<reference evidence="1 2" key="1">
    <citation type="journal article" date="2018" name="Proc. R. Soc. B">
        <title>A non-coding region near Follistatin controls head colour polymorphism in the Gouldian finch.</title>
        <authorList>
            <person name="Toomey M.B."/>
            <person name="Marques C.I."/>
            <person name="Andrade P."/>
            <person name="Araujo P.M."/>
            <person name="Sabatino S."/>
            <person name="Gazda M.A."/>
            <person name="Afonso S."/>
            <person name="Lopes R.J."/>
            <person name="Corbo J.C."/>
            <person name="Carneiro M."/>
        </authorList>
    </citation>
    <scope>NUCLEOTIDE SEQUENCE [LARGE SCALE GENOMIC DNA]</scope>
    <source>
        <strain evidence="1">Red01</strain>
        <tissue evidence="1">Muscle</tissue>
    </source>
</reference>
<evidence type="ECO:0000313" key="2">
    <source>
        <dbReference type="Proteomes" id="UP000276834"/>
    </source>
</evidence>
<evidence type="ECO:0000313" key="1">
    <source>
        <dbReference type="EMBL" id="RLW01470.1"/>
    </source>
</evidence>
<dbReference type="EMBL" id="QUSF01000022">
    <property type="protein sequence ID" value="RLW01470.1"/>
    <property type="molecule type" value="Genomic_DNA"/>
</dbReference>
<keyword evidence="2" id="KW-1185">Reference proteome</keyword>
<dbReference type="AlphaFoldDB" id="A0A3L8SFZ3"/>
<proteinExistence type="predicted"/>
<organism evidence="1 2">
    <name type="scientific">Chloebia gouldiae</name>
    <name type="common">Gouldian finch</name>
    <name type="synonym">Erythrura gouldiae</name>
    <dbReference type="NCBI Taxonomy" id="44316"/>
    <lineage>
        <taxon>Eukaryota</taxon>
        <taxon>Metazoa</taxon>
        <taxon>Chordata</taxon>
        <taxon>Craniata</taxon>
        <taxon>Vertebrata</taxon>
        <taxon>Euteleostomi</taxon>
        <taxon>Archelosauria</taxon>
        <taxon>Archosauria</taxon>
        <taxon>Dinosauria</taxon>
        <taxon>Saurischia</taxon>
        <taxon>Theropoda</taxon>
        <taxon>Coelurosauria</taxon>
        <taxon>Aves</taxon>
        <taxon>Neognathae</taxon>
        <taxon>Neoaves</taxon>
        <taxon>Telluraves</taxon>
        <taxon>Australaves</taxon>
        <taxon>Passeriformes</taxon>
        <taxon>Passeroidea</taxon>
        <taxon>Passeridae</taxon>
        <taxon>Chloebia</taxon>
    </lineage>
</organism>
<name>A0A3L8SFZ3_CHLGU</name>
<dbReference type="Proteomes" id="UP000276834">
    <property type="component" value="Unassembled WGS sequence"/>
</dbReference>